<gene>
    <name evidence="1" type="ORF">H7J73_21250</name>
</gene>
<evidence type="ECO:0000313" key="2">
    <source>
        <dbReference type="Proteomes" id="UP001526201"/>
    </source>
</evidence>
<proteinExistence type="predicted"/>
<comment type="caution">
    <text evidence="1">The sequence shown here is derived from an EMBL/GenBank/DDBJ whole genome shotgun (WGS) entry which is preliminary data.</text>
</comment>
<dbReference type="Proteomes" id="UP001526201">
    <property type="component" value="Unassembled WGS sequence"/>
</dbReference>
<sequence>MNTNWLRRLARSLRDALASLRSTDMYFDDADSRRMRSDLDAIRARFQDHA</sequence>
<evidence type="ECO:0000313" key="1">
    <source>
        <dbReference type="EMBL" id="MCV7228546.1"/>
    </source>
</evidence>
<organism evidence="1 2">
    <name type="scientific">Mycolicibacterium komossense</name>
    <dbReference type="NCBI Taxonomy" id="1779"/>
    <lineage>
        <taxon>Bacteria</taxon>
        <taxon>Bacillati</taxon>
        <taxon>Actinomycetota</taxon>
        <taxon>Actinomycetes</taxon>
        <taxon>Mycobacteriales</taxon>
        <taxon>Mycobacteriaceae</taxon>
        <taxon>Mycolicibacterium</taxon>
    </lineage>
</organism>
<dbReference type="EMBL" id="JACKTY010000033">
    <property type="protein sequence ID" value="MCV7228546.1"/>
    <property type="molecule type" value="Genomic_DNA"/>
</dbReference>
<dbReference type="RefSeq" id="WP_264069697.1">
    <property type="nucleotide sequence ID" value="NZ_JACKTY010000033.1"/>
</dbReference>
<protein>
    <submittedName>
        <fullName evidence="1">Uncharacterized protein</fullName>
    </submittedName>
</protein>
<keyword evidence="2" id="KW-1185">Reference proteome</keyword>
<name>A0ABT3CGC4_9MYCO</name>
<accession>A0ABT3CGC4</accession>
<reference evidence="1 2" key="1">
    <citation type="journal article" date="2022" name="BMC Genomics">
        <title>Comparative genome analysis of mycobacteria focusing on tRNA and non-coding RNA.</title>
        <authorList>
            <person name="Behra P.R.K."/>
            <person name="Pettersson B.M.F."/>
            <person name="Ramesh M."/>
            <person name="Das S."/>
            <person name="Dasgupta S."/>
            <person name="Kirsebom L.A."/>
        </authorList>
    </citation>
    <scope>NUCLEOTIDE SEQUENCE [LARGE SCALE GENOMIC DNA]</scope>
    <source>
        <strain evidence="1 2">DSM 44078</strain>
    </source>
</reference>